<evidence type="ECO:0000256" key="5">
    <source>
        <dbReference type="ARBA" id="ARBA00023242"/>
    </source>
</evidence>
<keyword evidence="4" id="KW-0804">Transcription</keyword>
<keyword evidence="7" id="KW-1133">Transmembrane helix</keyword>
<keyword evidence="7" id="KW-0472">Membrane</keyword>
<keyword evidence="7" id="KW-0812">Transmembrane</keyword>
<dbReference type="GO" id="GO:0000976">
    <property type="term" value="F:transcription cis-regulatory region binding"/>
    <property type="evidence" value="ECO:0007669"/>
    <property type="project" value="TreeGrafter"/>
</dbReference>
<comment type="subcellular location">
    <subcellularLocation>
        <location evidence="1">Nucleus</location>
    </subcellularLocation>
</comment>
<dbReference type="GO" id="GO:0005634">
    <property type="term" value="C:nucleus"/>
    <property type="evidence" value="ECO:0007669"/>
    <property type="project" value="UniProtKB-SubCell"/>
</dbReference>
<dbReference type="OrthoDB" id="4454541at2759"/>
<dbReference type="STRING" id="1365484.W6QRY5"/>
<dbReference type="InterPro" id="IPR051089">
    <property type="entry name" value="prtT"/>
</dbReference>
<dbReference type="PANTHER" id="PTHR31845">
    <property type="entry name" value="FINGER DOMAIN PROTEIN, PUTATIVE-RELATED"/>
    <property type="match status" value="1"/>
</dbReference>
<sequence length="537" mass="61265">MSFNANWSDNQTDNERPAKVRRIARACLQVRLKIATQSRADTKTRSRLNQHETRISELENQKSPFDHNTKERPRDIQPEHQEALPKSQSNIYDSPESEIDGIHLGPPIATLRSLRVLAEERVDESTLRAQRYKNMYDPIYQGLLTAEEVRRAVEIFFDHCHHSAPVLDEGIRDTWHEYLQTSPTLILTICSVGTRFWDIGDRTDDSIVGHPRFYDLTKLLDKAVSRLLLRPTPSDVNLDSICVLLLYAQWMPCSKEGEDEDSLRPSTYDEPQTKSRYNEISAWVVLGLAERYSALLGLEQSATSLFKPPDKVPSIEDVKKLRVWYNLLTCNFNLMLTSGLPASIDPTPSVQVAWRFVSHELMQSPADLRVRGLVELVGIVHLAMSSSGDISGRRLQPSCLQRLNSDLDDWERQILVFSFREIRIPLQSFAIHFGPAQSSFKPDIVFSLDSQELSTFPGGTYNVDRASVSRLYYAVDSTWISHTFAIIFLCLCYIRGIIDGEKTYKFAAKTLVKRKGNYVHAFPPLLLRFSLDSSSLR</sequence>
<protein>
    <submittedName>
        <fullName evidence="8">Uncharacterized protein</fullName>
    </submittedName>
</protein>
<name>W6QRY5_PENRF</name>
<evidence type="ECO:0000256" key="7">
    <source>
        <dbReference type="SAM" id="Phobius"/>
    </source>
</evidence>
<dbReference type="CDD" id="cd12148">
    <property type="entry name" value="fungal_TF_MHR"/>
    <property type="match status" value="1"/>
</dbReference>
<dbReference type="GO" id="GO:0000981">
    <property type="term" value="F:DNA-binding transcription factor activity, RNA polymerase II-specific"/>
    <property type="evidence" value="ECO:0007669"/>
    <property type="project" value="TreeGrafter"/>
</dbReference>
<reference evidence="8" key="1">
    <citation type="journal article" date="2014" name="Nat. Commun.">
        <title>Multiple recent horizontal transfers of a large genomic region in cheese making fungi.</title>
        <authorList>
            <person name="Cheeseman K."/>
            <person name="Ropars J."/>
            <person name="Renault P."/>
            <person name="Dupont J."/>
            <person name="Gouzy J."/>
            <person name="Branca A."/>
            <person name="Abraham A.L."/>
            <person name="Ceppi M."/>
            <person name="Conseiller E."/>
            <person name="Debuchy R."/>
            <person name="Malagnac F."/>
            <person name="Goarin A."/>
            <person name="Silar P."/>
            <person name="Lacoste S."/>
            <person name="Sallet E."/>
            <person name="Bensimon A."/>
            <person name="Giraud T."/>
            <person name="Brygoo Y."/>
        </authorList>
    </citation>
    <scope>NUCLEOTIDE SEQUENCE [LARGE SCALE GENOMIC DNA]</scope>
    <source>
        <strain evidence="8">FM164</strain>
    </source>
</reference>
<organism evidence="8 9">
    <name type="scientific">Penicillium roqueforti (strain FM164)</name>
    <dbReference type="NCBI Taxonomy" id="1365484"/>
    <lineage>
        <taxon>Eukaryota</taxon>
        <taxon>Fungi</taxon>
        <taxon>Dikarya</taxon>
        <taxon>Ascomycota</taxon>
        <taxon>Pezizomycotina</taxon>
        <taxon>Eurotiomycetes</taxon>
        <taxon>Eurotiomycetidae</taxon>
        <taxon>Eurotiales</taxon>
        <taxon>Aspergillaceae</taxon>
        <taxon>Penicillium</taxon>
    </lineage>
</organism>
<dbReference type="PANTHER" id="PTHR31845:SF17">
    <property type="entry name" value="ZN(II)2CYS6 TRANSCRIPTION FACTOR (EUROFUNG)"/>
    <property type="match status" value="1"/>
</dbReference>
<dbReference type="EMBL" id="HG792019">
    <property type="protein sequence ID" value="CDM36849.1"/>
    <property type="molecule type" value="Genomic_DNA"/>
</dbReference>
<keyword evidence="9" id="KW-1185">Reference proteome</keyword>
<feature type="region of interest" description="Disordered" evidence="6">
    <location>
        <begin position="38"/>
        <end position="104"/>
    </location>
</feature>
<feature type="transmembrane region" description="Helical" evidence="7">
    <location>
        <begin position="479"/>
        <end position="498"/>
    </location>
</feature>
<keyword evidence="5" id="KW-0539">Nucleus</keyword>
<keyword evidence="2" id="KW-0805">Transcription regulation</keyword>
<evidence type="ECO:0000256" key="3">
    <source>
        <dbReference type="ARBA" id="ARBA00023125"/>
    </source>
</evidence>
<feature type="compositionally biased region" description="Basic and acidic residues" evidence="6">
    <location>
        <begin position="40"/>
        <end position="83"/>
    </location>
</feature>
<evidence type="ECO:0000313" key="8">
    <source>
        <dbReference type="EMBL" id="CDM36849.1"/>
    </source>
</evidence>
<evidence type="ECO:0000256" key="2">
    <source>
        <dbReference type="ARBA" id="ARBA00023015"/>
    </source>
</evidence>
<evidence type="ECO:0000256" key="4">
    <source>
        <dbReference type="ARBA" id="ARBA00023163"/>
    </source>
</evidence>
<accession>W6QRY5</accession>
<evidence type="ECO:0000256" key="1">
    <source>
        <dbReference type="ARBA" id="ARBA00004123"/>
    </source>
</evidence>
<evidence type="ECO:0000313" key="9">
    <source>
        <dbReference type="Proteomes" id="UP000030686"/>
    </source>
</evidence>
<evidence type="ECO:0000256" key="6">
    <source>
        <dbReference type="SAM" id="MobiDB-lite"/>
    </source>
</evidence>
<keyword evidence="3" id="KW-0238">DNA-binding</keyword>
<dbReference type="AlphaFoldDB" id="W6QRY5"/>
<proteinExistence type="predicted"/>
<gene>
    <name evidence="8" type="ORF">PROQFM164_S05g000682</name>
</gene>
<dbReference type="Proteomes" id="UP000030686">
    <property type="component" value="Unassembled WGS sequence"/>
</dbReference>